<dbReference type="InterPro" id="IPR005335">
    <property type="entry name" value="Terminase_ssu"/>
</dbReference>
<keyword evidence="2" id="KW-0231">Viral genome packaging</keyword>
<accession>A0ABW8S9Y4</accession>
<dbReference type="RefSeq" id="WP_406762421.1">
    <property type="nucleotide sequence ID" value="NZ_JBJIAB010000037.1"/>
</dbReference>
<dbReference type="Proteomes" id="UP001623600">
    <property type="component" value="Unassembled WGS sequence"/>
</dbReference>
<dbReference type="PANTHER" id="PTHR41328">
    <property type="entry name" value="TERMINASE SMALL SUBUNIT-RELATED"/>
    <property type="match status" value="1"/>
</dbReference>
<keyword evidence="3" id="KW-0175">Coiled coil</keyword>
<dbReference type="InterPro" id="IPR052404">
    <property type="entry name" value="SPP1-like_terminase"/>
</dbReference>
<dbReference type="Gene3D" id="1.10.10.1400">
    <property type="entry name" value="Terminase, small subunit, N-terminal DNA-binding domain, HTH motif"/>
    <property type="match status" value="1"/>
</dbReference>
<gene>
    <name evidence="5" type="ORF">ACJDTP_21610</name>
</gene>
<organism evidence="5 6">
    <name type="scientific">Candidatus Clostridium helianthi</name>
    <dbReference type="NCBI Taxonomy" id="3381660"/>
    <lineage>
        <taxon>Bacteria</taxon>
        <taxon>Bacillati</taxon>
        <taxon>Bacillota</taxon>
        <taxon>Clostridia</taxon>
        <taxon>Eubacteriales</taxon>
        <taxon>Clostridiaceae</taxon>
        <taxon>Clostridium</taxon>
    </lineage>
</organism>
<keyword evidence="1" id="KW-1188">Viral release from host cell</keyword>
<dbReference type="Pfam" id="PF03592">
    <property type="entry name" value="Terminase_2"/>
    <property type="match status" value="1"/>
</dbReference>
<evidence type="ECO:0000256" key="3">
    <source>
        <dbReference type="SAM" id="Coils"/>
    </source>
</evidence>
<dbReference type="InterPro" id="IPR018925">
    <property type="entry name" value="XtmA-like_N"/>
</dbReference>
<evidence type="ECO:0000256" key="2">
    <source>
        <dbReference type="ARBA" id="ARBA00023219"/>
    </source>
</evidence>
<feature type="coiled-coil region" evidence="3">
    <location>
        <begin position="236"/>
        <end position="275"/>
    </location>
</feature>
<proteinExistence type="predicted"/>
<dbReference type="Pfam" id="PF10668">
    <property type="entry name" value="Phage_terminase"/>
    <property type="match status" value="1"/>
</dbReference>
<comment type="caution">
    <text evidence="5">The sequence shown here is derived from an EMBL/GenBank/DDBJ whole genome shotgun (WGS) entry which is preliminary data.</text>
</comment>
<evidence type="ECO:0000259" key="4">
    <source>
        <dbReference type="Pfam" id="PF10668"/>
    </source>
</evidence>
<evidence type="ECO:0000313" key="6">
    <source>
        <dbReference type="Proteomes" id="UP001623600"/>
    </source>
</evidence>
<evidence type="ECO:0000313" key="5">
    <source>
        <dbReference type="EMBL" id="MFL0167674.1"/>
    </source>
</evidence>
<evidence type="ECO:0000256" key="1">
    <source>
        <dbReference type="ARBA" id="ARBA00022612"/>
    </source>
</evidence>
<sequence length="293" mass="33656">MARQRSPARDEAFEIYKEHKGNITNREIANILNEDEKKIAVWKQRDKWDNNSNVVQQKNKCCTTNKNTNKKAKKKSGKEPIADEVEEIMSNEELTEKQRLFCLYYIQDHNATIAAIKAGYSKDTARIIGAQNLSKLNIKNELKRLRGLIGKEIFTETIDIYRQQEAIAFANINNFLEIDVKGEDFKYNTVLVKPSDEIDGSLISEVKQGKYGVSIKLYDKSKALDSVYNILKEIPKEEIQLEKEKLDLEKRKLEIEKLKAEITKLNVNGASSEKQKGNMDKLLEVFNKGPVVE</sequence>
<reference evidence="5 6" key="1">
    <citation type="submission" date="2024-11" db="EMBL/GenBank/DDBJ databases">
        <authorList>
            <person name="Heng Y.C."/>
            <person name="Lim A.C.H."/>
            <person name="Lee J.K.Y."/>
            <person name="Kittelmann S."/>
        </authorList>
    </citation>
    <scope>NUCLEOTIDE SEQUENCE [LARGE SCALE GENOMIC DNA]</scope>
    <source>
        <strain evidence="5 6">WILCCON 0112</strain>
    </source>
</reference>
<dbReference type="PANTHER" id="PTHR41328:SF3">
    <property type="entry name" value="PBSX PHAGE TERMINASE SMALL SUBUNIT"/>
    <property type="match status" value="1"/>
</dbReference>
<dbReference type="EMBL" id="JBJIAB010000037">
    <property type="protein sequence ID" value="MFL0167674.1"/>
    <property type="molecule type" value="Genomic_DNA"/>
</dbReference>
<keyword evidence="6" id="KW-1185">Reference proteome</keyword>
<protein>
    <submittedName>
        <fullName evidence="5">Terminase small subunit</fullName>
    </submittedName>
</protein>
<dbReference type="InterPro" id="IPR038713">
    <property type="entry name" value="Terminase_Gp1_N_sf"/>
</dbReference>
<name>A0ABW8S9Y4_9CLOT</name>
<feature type="domain" description="PBSX phage terminase small subunit-like N-terminal" evidence="4">
    <location>
        <begin position="1"/>
        <end position="67"/>
    </location>
</feature>